<feature type="transmembrane region" description="Helical" evidence="1">
    <location>
        <begin position="42"/>
        <end position="61"/>
    </location>
</feature>
<feature type="transmembrane region" description="Helical" evidence="1">
    <location>
        <begin position="202"/>
        <end position="224"/>
    </location>
</feature>
<evidence type="ECO:0000256" key="1">
    <source>
        <dbReference type="SAM" id="Phobius"/>
    </source>
</evidence>
<feature type="transmembrane region" description="Helical" evidence="1">
    <location>
        <begin position="155"/>
        <end position="174"/>
    </location>
</feature>
<sequence length="274" mass="29465">MAEACPLGWSLVHLDMEGGVVSSGGSYHLMTSDARWSRRARVDLLCGLGILASGSYATVLVDSFVGPRGQAVCGLVLGAVTVGWLILRESTLVRAQVAIAALLACAVEVAATQWLGLWDYRLGGLPGWLPSQQANTFLMVLVVARSLPPRLPDRLLLGCAVFGVGLWTAANLLLSQRTDTASVIWFLVLLALCRHRQTAAWIPTIVVLTVPLDILVTRTGLLAYRPHDVTGLLLIGEQPSAIVGGYAFIYYCALRTAPALLRLWRRSVPQARVG</sequence>
<dbReference type="Proteomes" id="UP001602123">
    <property type="component" value="Unassembled WGS sequence"/>
</dbReference>
<accession>A0ABW6U3U9</accession>
<comment type="caution">
    <text evidence="2">The sequence shown here is derived from an EMBL/GenBank/DDBJ whole genome shotgun (WGS) entry which is preliminary data.</text>
</comment>
<feature type="transmembrane region" description="Helical" evidence="1">
    <location>
        <begin position="244"/>
        <end position="264"/>
    </location>
</feature>
<keyword evidence="1" id="KW-1133">Transmembrane helix</keyword>
<feature type="transmembrane region" description="Helical" evidence="1">
    <location>
        <begin position="99"/>
        <end position="117"/>
    </location>
</feature>
<evidence type="ECO:0000313" key="3">
    <source>
        <dbReference type="Proteomes" id="UP001602123"/>
    </source>
</evidence>
<evidence type="ECO:0000313" key="2">
    <source>
        <dbReference type="EMBL" id="MFF4219488.1"/>
    </source>
</evidence>
<proteinExistence type="predicted"/>
<keyword evidence="3" id="KW-1185">Reference proteome</keyword>
<name>A0ABW6U3U9_9ACTN</name>
<keyword evidence="1" id="KW-0472">Membrane</keyword>
<dbReference type="RefSeq" id="WP_388631067.1">
    <property type="nucleotide sequence ID" value="NZ_JBIAUT010000010.1"/>
</dbReference>
<keyword evidence="1" id="KW-0812">Transmembrane</keyword>
<protein>
    <submittedName>
        <fullName evidence="2">Uncharacterized protein</fullName>
    </submittedName>
</protein>
<dbReference type="EMBL" id="JBIAUT010000010">
    <property type="protein sequence ID" value="MFF4219488.1"/>
    <property type="molecule type" value="Genomic_DNA"/>
</dbReference>
<feature type="transmembrane region" description="Helical" evidence="1">
    <location>
        <begin position="67"/>
        <end position="87"/>
    </location>
</feature>
<reference evidence="2 3" key="1">
    <citation type="submission" date="2024-10" db="EMBL/GenBank/DDBJ databases">
        <title>The Natural Products Discovery Center: Release of the First 8490 Sequenced Strains for Exploring Actinobacteria Biosynthetic Diversity.</title>
        <authorList>
            <person name="Kalkreuter E."/>
            <person name="Kautsar S.A."/>
            <person name="Yang D."/>
            <person name="Bader C.D."/>
            <person name="Teijaro C.N."/>
            <person name="Fluegel L."/>
            <person name="Davis C.M."/>
            <person name="Simpson J.R."/>
            <person name="Lauterbach L."/>
            <person name="Steele A.D."/>
            <person name="Gui C."/>
            <person name="Meng S."/>
            <person name="Li G."/>
            <person name="Viehrig K."/>
            <person name="Ye F."/>
            <person name="Su P."/>
            <person name="Kiefer A.F."/>
            <person name="Nichols A."/>
            <person name="Cepeda A.J."/>
            <person name="Yan W."/>
            <person name="Fan B."/>
            <person name="Jiang Y."/>
            <person name="Adhikari A."/>
            <person name="Zheng C.-J."/>
            <person name="Schuster L."/>
            <person name="Cowan T.M."/>
            <person name="Smanski M.J."/>
            <person name="Chevrette M.G."/>
            <person name="De Carvalho L.P.S."/>
            <person name="Shen B."/>
        </authorList>
    </citation>
    <scope>NUCLEOTIDE SEQUENCE [LARGE SCALE GENOMIC DNA]</scope>
    <source>
        <strain evidence="2 3">NPDC001650</strain>
    </source>
</reference>
<organism evidence="2 3">
    <name type="scientific">Streptomyces nondiastaticus</name>
    <dbReference type="NCBI Taxonomy" id="3154512"/>
    <lineage>
        <taxon>Bacteria</taxon>
        <taxon>Bacillati</taxon>
        <taxon>Actinomycetota</taxon>
        <taxon>Actinomycetes</taxon>
        <taxon>Kitasatosporales</taxon>
        <taxon>Streptomycetaceae</taxon>
        <taxon>Streptomyces</taxon>
    </lineage>
</organism>
<gene>
    <name evidence="2" type="ORF">ACFYZM_24880</name>
</gene>